<dbReference type="EMBL" id="CP048649">
    <property type="protein sequence ID" value="QIB68658.1"/>
    <property type="molecule type" value="Genomic_DNA"/>
</dbReference>
<dbReference type="PANTHER" id="PTHR46558:SF11">
    <property type="entry name" value="HTH-TYPE TRANSCRIPTIONAL REGULATOR XRE"/>
    <property type="match status" value="1"/>
</dbReference>
<reference evidence="3 4" key="1">
    <citation type="submission" date="2020-02" db="EMBL/GenBank/DDBJ databases">
        <authorList>
            <person name="Kim Y.B."/>
            <person name="Roh S.W."/>
        </authorList>
    </citation>
    <scope>NUCLEOTIDE SEQUENCE [LARGE SCALE GENOMIC DNA]</scope>
    <source>
        <strain evidence="3 4">DSM 103574</strain>
    </source>
</reference>
<dbReference type="InterPro" id="IPR001387">
    <property type="entry name" value="Cro/C1-type_HTH"/>
</dbReference>
<dbReference type="InterPro" id="IPR010982">
    <property type="entry name" value="Lambda_DNA-bd_dom_sf"/>
</dbReference>
<feature type="domain" description="HTH cro/C1-type" evidence="2">
    <location>
        <begin position="18"/>
        <end position="72"/>
    </location>
</feature>
<dbReference type="SUPFAM" id="SSF47413">
    <property type="entry name" value="lambda repressor-like DNA-binding domains"/>
    <property type="match status" value="1"/>
</dbReference>
<gene>
    <name evidence="3" type="ORF">Ami103574_04680</name>
</gene>
<evidence type="ECO:0000313" key="3">
    <source>
        <dbReference type="EMBL" id="QIB68658.1"/>
    </source>
</evidence>
<keyword evidence="1" id="KW-0238">DNA-binding</keyword>
<dbReference type="Gene3D" id="1.10.260.40">
    <property type="entry name" value="lambda repressor-like DNA-binding domains"/>
    <property type="match status" value="1"/>
</dbReference>
<dbReference type="PROSITE" id="PS50943">
    <property type="entry name" value="HTH_CROC1"/>
    <property type="match status" value="1"/>
</dbReference>
<dbReference type="KEGG" id="abut:Ami103574_04680"/>
<dbReference type="Proteomes" id="UP000466848">
    <property type="component" value="Chromosome"/>
</dbReference>
<dbReference type="AlphaFoldDB" id="A0A858BUA8"/>
<proteinExistence type="predicted"/>
<evidence type="ECO:0000313" key="4">
    <source>
        <dbReference type="Proteomes" id="UP000466848"/>
    </source>
</evidence>
<keyword evidence="4" id="KW-1185">Reference proteome</keyword>
<dbReference type="Pfam" id="PF01381">
    <property type="entry name" value="HTH_3"/>
    <property type="match status" value="1"/>
</dbReference>
<dbReference type="CDD" id="cd00093">
    <property type="entry name" value="HTH_XRE"/>
    <property type="match status" value="1"/>
</dbReference>
<accession>A0A858BUA8</accession>
<name>A0A858BUA8_9FIRM</name>
<dbReference type="PANTHER" id="PTHR46558">
    <property type="entry name" value="TRACRIPTIONAL REGULATORY PROTEIN-RELATED-RELATED"/>
    <property type="match status" value="1"/>
</dbReference>
<dbReference type="GO" id="GO:0003677">
    <property type="term" value="F:DNA binding"/>
    <property type="evidence" value="ECO:0007669"/>
    <property type="project" value="UniProtKB-KW"/>
</dbReference>
<dbReference type="RefSeq" id="WP_163065521.1">
    <property type="nucleotide sequence ID" value="NZ_CP048649.1"/>
</dbReference>
<evidence type="ECO:0000256" key="1">
    <source>
        <dbReference type="ARBA" id="ARBA00023125"/>
    </source>
</evidence>
<dbReference type="SMART" id="SM00530">
    <property type="entry name" value="HTH_XRE"/>
    <property type="match status" value="1"/>
</dbReference>
<evidence type="ECO:0000259" key="2">
    <source>
        <dbReference type="PROSITE" id="PS50943"/>
    </source>
</evidence>
<sequence>MEGMDRKEIDYKSLGNRIRKWRKEKGITQEEMGNAIDKTVQHISNIERAHTKVSLGTLTDIANYLDASLNDLMCDSLRNSGNAYQLEYSMMIKDCDENQYRRLNKTIKALLETWE</sequence>
<protein>
    <submittedName>
        <fullName evidence="3">Helix-turn-helix transcriptional regulator</fullName>
    </submittedName>
</protein>
<organism evidence="3 4">
    <name type="scientific">Aminipila butyrica</name>
    <dbReference type="NCBI Taxonomy" id="433296"/>
    <lineage>
        <taxon>Bacteria</taxon>
        <taxon>Bacillati</taxon>
        <taxon>Bacillota</taxon>
        <taxon>Clostridia</taxon>
        <taxon>Peptostreptococcales</taxon>
        <taxon>Anaerovoracaceae</taxon>
        <taxon>Aminipila</taxon>
    </lineage>
</organism>